<keyword evidence="1" id="KW-1133">Transmembrane helix</keyword>
<protein>
    <submittedName>
        <fullName evidence="2">Unannotated protein</fullName>
    </submittedName>
</protein>
<sequence>MMVPLLRAELRRIVGRRGSFFGSLGFAALILVIALLAADPDQDDTAVEIIATAGRYAGLLGVVVMGALAGSYDTANDTMRYLVLTGVPRWKLAVVRLLGIMLAVLPMTAMILVVGIAWGASEGGLEGSAILDSLWAVLITLWTWGLVACSVGMLMRSNGPAIAVSIVLFFGGTLITGLVYEFISETLSNYLLPSVFEQVASLEGKDSDADFAIPLGAAFAGLAVWLGALTALAITRTNRDEY</sequence>
<feature type="transmembrane region" description="Helical" evidence="1">
    <location>
        <begin position="20"/>
        <end position="37"/>
    </location>
</feature>
<name>A0A6J7KMR6_9ZZZZ</name>
<proteinExistence type="predicted"/>
<gene>
    <name evidence="2" type="ORF">UFOPK3564_03803</name>
</gene>
<feature type="transmembrane region" description="Helical" evidence="1">
    <location>
        <begin position="93"/>
        <end position="121"/>
    </location>
</feature>
<evidence type="ECO:0000256" key="1">
    <source>
        <dbReference type="SAM" id="Phobius"/>
    </source>
</evidence>
<dbReference type="EMBL" id="CAFBMK010000413">
    <property type="protein sequence ID" value="CAB4956751.1"/>
    <property type="molecule type" value="Genomic_DNA"/>
</dbReference>
<evidence type="ECO:0000313" key="2">
    <source>
        <dbReference type="EMBL" id="CAB4956751.1"/>
    </source>
</evidence>
<organism evidence="2">
    <name type="scientific">freshwater metagenome</name>
    <dbReference type="NCBI Taxonomy" id="449393"/>
    <lineage>
        <taxon>unclassified sequences</taxon>
        <taxon>metagenomes</taxon>
        <taxon>ecological metagenomes</taxon>
    </lineage>
</organism>
<dbReference type="AlphaFoldDB" id="A0A6J7KMR6"/>
<feature type="transmembrane region" description="Helical" evidence="1">
    <location>
        <begin position="161"/>
        <end position="183"/>
    </location>
</feature>
<feature type="transmembrane region" description="Helical" evidence="1">
    <location>
        <begin position="49"/>
        <end position="72"/>
    </location>
</feature>
<feature type="transmembrane region" description="Helical" evidence="1">
    <location>
        <begin position="133"/>
        <end position="154"/>
    </location>
</feature>
<feature type="transmembrane region" description="Helical" evidence="1">
    <location>
        <begin position="211"/>
        <end position="234"/>
    </location>
</feature>
<reference evidence="2" key="1">
    <citation type="submission" date="2020-05" db="EMBL/GenBank/DDBJ databases">
        <authorList>
            <person name="Chiriac C."/>
            <person name="Salcher M."/>
            <person name="Ghai R."/>
            <person name="Kavagutti S V."/>
        </authorList>
    </citation>
    <scope>NUCLEOTIDE SEQUENCE</scope>
</reference>
<keyword evidence="1" id="KW-0472">Membrane</keyword>
<accession>A0A6J7KMR6</accession>
<keyword evidence="1" id="KW-0812">Transmembrane</keyword>